<dbReference type="RefSeq" id="WP_068834500.1">
    <property type="nucleotide sequence ID" value="NZ_JBHSMX010000016.1"/>
</dbReference>
<evidence type="ECO:0000259" key="4">
    <source>
        <dbReference type="PROSITE" id="PS01124"/>
    </source>
</evidence>
<dbReference type="Pfam" id="PF14525">
    <property type="entry name" value="AraC_binding_2"/>
    <property type="match status" value="1"/>
</dbReference>
<dbReference type="EMBL" id="JBHSMX010000016">
    <property type="protein sequence ID" value="MFC5521473.1"/>
    <property type="molecule type" value="Genomic_DNA"/>
</dbReference>
<dbReference type="PANTHER" id="PTHR46796">
    <property type="entry name" value="HTH-TYPE TRANSCRIPTIONAL ACTIVATOR RHAS-RELATED"/>
    <property type="match status" value="1"/>
</dbReference>
<proteinExistence type="predicted"/>
<evidence type="ECO:0000256" key="3">
    <source>
        <dbReference type="ARBA" id="ARBA00023163"/>
    </source>
</evidence>
<dbReference type="InterPro" id="IPR018060">
    <property type="entry name" value="HTH_AraC"/>
</dbReference>
<evidence type="ECO:0000256" key="2">
    <source>
        <dbReference type="ARBA" id="ARBA00023125"/>
    </source>
</evidence>
<evidence type="ECO:0000256" key="1">
    <source>
        <dbReference type="ARBA" id="ARBA00023015"/>
    </source>
</evidence>
<dbReference type="SMART" id="SM00342">
    <property type="entry name" value="HTH_ARAC"/>
    <property type="match status" value="1"/>
</dbReference>
<protein>
    <submittedName>
        <fullName evidence="5">Helix-turn-helix domain-containing protein</fullName>
    </submittedName>
</protein>
<organism evidence="5 6">
    <name type="scientific">Polaromonas jejuensis</name>
    <dbReference type="NCBI Taxonomy" id="457502"/>
    <lineage>
        <taxon>Bacteria</taxon>
        <taxon>Pseudomonadati</taxon>
        <taxon>Pseudomonadota</taxon>
        <taxon>Betaproteobacteria</taxon>
        <taxon>Burkholderiales</taxon>
        <taxon>Comamonadaceae</taxon>
        <taxon>Polaromonas</taxon>
    </lineage>
</organism>
<dbReference type="InterPro" id="IPR050204">
    <property type="entry name" value="AraC_XylS_family_regulators"/>
</dbReference>
<dbReference type="Gene3D" id="1.10.10.60">
    <property type="entry name" value="Homeodomain-like"/>
    <property type="match status" value="1"/>
</dbReference>
<dbReference type="InterPro" id="IPR009057">
    <property type="entry name" value="Homeodomain-like_sf"/>
</dbReference>
<accession>A0ABW0Q9R6</accession>
<keyword evidence="3" id="KW-0804">Transcription</keyword>
<name>A0ABW0Q9R6_9BURK</name>
<dbReference type="PANTHER" id="PTHR46796:SF6">
    <property type="entry name" value="ARAC SUBFAMILY"/>
    <property type="match status" value="1"/>
</dbReference>
<sequence length="316" mass="34514">MKYNRWSTLHIAPRHRAEFWRSANQEAIVPLTPHIPRLDDFQAEITHRGLDNLVLNQVQVQAPSHDMERTAADLARGGPACVFANLYLSGQTQALQSGSEITAKPGELFLIDGCEQYRLNHPNPVSLLVLGVPYAALGALGPALSALTARRLPERASVQLLASQMRTLSTWPHALQAAESARVSDLLVSTLQAVLLDATEDSAGARKERRFLRRKVQQLIERQYADPALSPAAVAHQMGVSVRTLHARLAQDGTSFGAELMAHRLQRAYTMLQGAPQHSTTVIAIAALCGFSSAAHFSRRFRARYGMPPGALLRAG</sequence>
<feature type="domain" description="HTH araC/xylS-type" evidence="4">
    <location>
        <begin position="214"/>
        <end position="315"/>
    </location>
</feature>
<keyword evidence="6" id="KW-1185">Reference proteome</keyword>
<dbReference type="SUPFAM" id="SSF46689">
    <property type="entry name" value="Homeodomain-like"/>
    <property type="match status" value="1"/>
</dbReference>
<dbReference type="PROSITE" id="PS01124">
    <property type="entry name" value="HTH_ARAC_FAMILY_2"/>
    <property type="match status" value="1"/>
</dbReference>
<dbReference type="InterPro" id="IPR035418">
    <property type="entry name" value="AraC-bd_2"/>
</dbReference>
<keyword evidence="1" id="KW-0805">Transcription regulation</keyword>
<keyword evidence="2" id="KW-0238">DNA-binding</keyword>
<evidence type="ECO:0000313" key="6">
    <source>
        <dbReference type="Proteomes" id="UP001596084"/>
    </source>
</evidence>
<dbReference type="Pfam" id="PF12833">
    <property type="entry name" value="HTH_18"/>
    <property type="match status" value="1"/>
</dbReference>
<reference evidence="6" key="1">
    <citation type="journal article" date="2019" name="Int. J. Syst. Evol. Microbiol.">
        <title>The Global Catalogue of Microorganisms (GCM) 10K type strain sequencing project: providing services to taxonomists for standard genome sequencing and annotation.</title>
        <authorList>
            <consortium name="The Broad Institute Genomics Platform"/>
            <consortium name="The Broad Institute Genome Sequencing Center for Infectious Disease"/>
            <person name="Wu L."/>
            <person name="Ma J."/>
        </authorList>
    </citation>
    <scope>NUCLEOTIDE SEQUENCE [LARGE SCALE GENOMIC DNA]</scope>
    <source>
        <strain evidence="6">CGMCC 4.7277</strain>
    </source>
</reference>
<gene>
    <name evidence="5" type="ORF">ACFPP7_11155</name>
</gene>
<dbReference type="Proteomes" id="UP001596084">
    <property type="component" value="Unassembled WGS sequence"/>
</dbReference>
<evidence type="ECO:0000313" key="5">
    <source>
        <dbReference type="EMBL" id="MFC5521473.1"/>
    </source>
</evidence>
<comment type="caution">
    <text evidence="5">The sequence shown here is derived from an EMBL/GenBank/DDBJ whole genome shotgun (WGS) entry which is preliminary data.</text>
</comment>